<name>A0A7J9KIP7_9ROSI</name>
<dbReference type="EMBL" id="JABFAE010422475">
    <property type="protein sequence ID" value="MBA0846290.1"/>
    <property type="molecule type" value="Genomic_DNA"/>
</dbReference>
<dbReference type="AlphaFoldDB" id="A0A7J9KIP7"/>
<evidence type="ECO:0000313" key="2">
    <source>
        <dbReference type="Proteomes" id="UP000593575"/>
    </source>
</evidence>
<reference evidence="1 2" key="1">
    <citation type="journal article" date="2019" name="Genome Biol. Evol.">
        <title>Insights into the evolution of the New World diploid cottons (Gossypium, subgenus Houzingenia) based on genome sequencing.</title>
        <authorList>
            <person name="Grover C.E."/>
            <person name="Arick M.A. 2nd"/>
            <person name="Thrash A."/>
            <person name="Conover J.L."/>
            <person name="Sanders W.S."/>
            <person name="Peterson D.G."/>
            <person name="Frelichowski J.E."/>
            <person name="Scheffler J.A."/>
            <person name="Scheffler B.E."/>
            <person name="Wendel J.F."/>
        </authorList>
    </citation>
    <scope>NUCLEOTIDE SEQUENCE [LARGE SCALE GENOMIC DNA]</scope>
    <source>
        <strain evidence="1">6</strain>
        <tissue evidence="1">Leaf</tissue>
    </source>
</reference>
<evidence type="ECO:0000313" key="1">
    <source>
        <dbReference type="EMBL" id="MBA0846290.1"/>
    </source>
</evidence>
<dbReference type="Proteomes" id="UP000593575">
    <property type="component" value="Unassembled WGS sequence"/>
</dbReference>
<comment type="caution">
    <text evidence="1">The sequence shown here is derived from an EMBL/GenBank/DDBJ whole genome shotgun (WGS) entry which is preliminary data.</text>
</comment>
<sequence>MTIFKFGEVNLQVNSQSETLINYYKRLIRVLVIIYRLRSRIFTRNYGIYIFLRKLQSLYGESLGTISLL</sequence>
<accession>A0A7J9KIP7</accession>
<proteinExistence type="predicted"/>
<gene>
    <name evidence="1" type="ORF">Goarm_022879</name>
</gene>
<organism evidence="1 2">
    <name type="scientific">Gossypium armourianum</name>
    <dbReference type="NCBI Taxonomy" id="34283"/>
    <lineage>
        <taxon>Eukaryota</taxon>
        <taxon>Viridiplantae</taxon>
        <taxon>Streptophyta</taxon>
        <taxon>Embryophyta</taxon>
        <taxon>Tracheophyta</taxon>
        <taxon>Spermatophyta</taxon>
        <taxon>Magnoliopsida</taxon>
        <taxon>eudicotyledons</taxon>
        <taxon>Gunneridae</taxon>
        <taxon>Pentapetalae</taxon>
        <taxon>rosids</taxon>
        <taxon>malvids</taxon>
        <taxon>Malvales</taxon>
        <taxon>Malvaceae</taxon>
        <taxon>Malvoideae</taxon>
        <taxon>Gossypium</taxon>
    </lineage>
</organism>
<protein>
    <submittedName>
        <fullName evidence="1">Uncharacterized protein</fullName>
    </submittedName>
</protein>
<keyword evidence="2" id="KW-1185">Reference proteome</keyword>